<feature type="compositionally biased region" description="Polar residues" evidence="1">
    <location>
        <begin position="209"/>
        <end position="227"/>
    </location>
</feature>
<evidence type="ECO:0000256" key="1">
    <source>
        <dbReference type="SAM" id="MobiDB-lite"/>
    </source>
</evidence>
<dbReference type="Proteomes" id="UP000885750">
    <property type="component" value="Unassembled WGS sequence"/>
</dbReference>
<feature type="compositionally biased region" description="Low complexity" evidence="1">
    <location>
        <begin position="1"/>
        <end position="20"/>
    </location>
</feature>
<gene>
    <name evidence="2" type="ORF">ENJ51_04530</name>
</gene>
<name>A0A7V2WUR7_LEUMU</name>
<dbReference type="AlphaFoldDB" id="A0A7V2WUR7"/>
<evidence type="ECO:0000313" key="2">
    <source>
        <dbReference type="EMBL" id="HFC92060.1"/>
    </source>
</evidence>
<reference evidence="2" key="1">
    <citation type="journal article" date="2020" name="mSystems">
        <title>Genome- and Community-Level Interaction Insights into Carbon Utilization and Element Cycling Functions of Hydrothermarchaeota in Hydrothermal Sediment.</title>
        <authorList>
            <person name="Zhou Z."/>
            <person name="Liu Y."/>
            <person name="Xu W."/>
            <person name="Pan J."/>
            <person name="Luo Z.H."/>
            <person name="Li M."/>
        </authorList>
    </citation>
    <scope>NUCLEOTIDE SEQUENCE [LARGE SCALE GENOMIC DNA]</scope>
    <source>
        <strain evidence="2">HyVt-493</strain>
    </source>
</reference>
<sequence length="236" mass="26066">MNNQDSTATPTNSATTTNQQEIETSRSFRIVERKSFSIAPAGTFNATLRGLSFIGRYTKEFTKNNITTSKVYEMVGLAYVFTDLNTGEQSEIFTECVLSYVPDSRLHGHIMALAPEFKEGDTLQNLVGKPAKITIQHSTRTNPTTGDNRTYANITQVAVADKNAKIQPVAKEHLFYFDIKTDMAKIDDLNSKHTWLIQNKSHEHGGGAPSTTSTPNTSGQAPQQQEQPPVHEYAPA</sequence>
<feature type="region of interest" description="Disordered" evidence="1">
    <location>
        <begin position="1"/>
        <end position="24"/>
    </location>
</feature>
<protein>
    <submittedName>
        <fullName evidence="2">Uncharacterized protein</fullName>
    </submittedName>
</protein>
<dbReference type="EMBL" id="DRMS01000178">
    <property type="protein sequence ID" value="HFC92060.1"/>
    <property type="molecule type" value="Genomic_DNA"/>
</dbReference>
<comment type="caution">
    <text evidence="2">The sequence shown here is derived from an EMBL/GenBank/DDBJ whole genome shotgun (WGS) entry which is preliminary data.</text>
</comment>
<feature type="region of interest" description="Disordered" evidence="1">
    <location>
        <begin position="200"/>
        <end position="236"/>
    </location>
</feature>
<proteinExistence type="predicted"/>
<organism evidence="2">
    <name type="scientific">Leucothrix mucor</name>
    <dbReference type="NCBI Taxonomy" id="45248"/>
    <lineage>
        <taxon>Bacteria</taxon>
        <taxon>Pseudomonadati</taxon>
        <taxon>Pseudomonadota</taxon>
        <taxon>Gammaproteobacteria</taxon>
        <taxon>Thiotrichales</taxon>
        <taxon>Thiotrichaceae</taxon>
        <taxon>Leucothrix</taxon>
    </lineage>
</organism>
<accession>A0A7V2WUR7</accession>